<dbReference type="OrthoDB" id="2122304at2759"/>
<evidence type="ECO:0000256" key="4">
    <source>
        <dbReference type="ARBA" id="ARBA00023136"/>
    </source>
</evidence>
<dbReference type="Proteomes" id="UP000241769">
    <property type="component" value="Unassembled WGS sequence"/>
</dbReference>
<dbReference type="InterPro" id="IPR023352">
    <property type="entry name" value="MAPEG-like_dom_sf"/>
</dbReference>
<dbReference type="GO" id="GO:0016020">
    <property type="term" value="C:membrane"/>
    <property type="evidence" value="ECO:0007669"/>
    <property type="project" value="UniProtKB-SubCell"/>
</dbReference>
<feature type="coiled-coil region" evidence="5">
    <location>
        <begin position="722"/>
        <end position="773"/>
    </location>
</feature>
<feature type="region of interest" description="Disordered" evidence="6">
    <location>
        <begin position="163"/>
        <end position="204"/>
    </location>
</feature>
<dbReference type="EMBL" id="MDYQ01000039">
    <property type="protein sequence ID" value="PRP85786.1"/>
    <property type="molecule type" value="Genomic_DNA"/>
</dbReference>
<protein>
    <submittedName>
        <fullName evidence="8">Uncharacterized protein</fullName>
    </submittedName>
</protein>
<sequence>MSIFGPRNLSYFALPALYISGIGINIYAARLAQPNPAIPQAAWSDPKTPEKAKRAKATAENTFQAFPLLSTAIILGNYARLSNDFMNGFAAVFLTGRAIYAYLYLSTSSAEPEKAKYRSLAWISTITASMTVIVSAANRLSGFFPNPVLTVGHHYLNPASMSHSSSYISPYRGRISSTETSQRSRNANQPPSSVAPPTRTSVTHETVEDRFRASYSPLSASGLDGSQIGLESSGYKPSYGQNESYASLDGSYRDGNKDMMISDLRRQVAELLRYRDQSQNMRAQLTIYEEKEKIREQEYAARMDELNGRTMRLDSTASNYRNKIIELEEDKMELIRRQKVEFAELHSEIKSLRADAERRERTIQKLEYELTIAAQNTHSLQSASTEKESAQVAFIKQLQERINELSLSRQEYESNEQRAEKVIDQLKRELRERNEQVLSLQRERDMSEKTKFELNASCSRLQNDFDMMESKMKNLESEQEILNSLRGKAAQVNTLQRELRQMEQLHCEMEERIELERQTKRFMEEERAKALEDLDRLEKDIMRFQNETETVVRENERLKRDASVRHEKSQNEWRDMQREMHTLRQQHEEYRDLLVRELKSIEPLLRTSDLSQTEDSSPETVKLALQSLKKKLNDGREENDRLRQSSSVHEEEIQNYRTHLVKVTRQLSDLITHADTIYGTPKRQMDGMRGAGTAELQGNLQTKVDVVAEAFRRVLDMEITSRKQMEDVKKLLDNEMASHKETRSTSEQRGEQVEHLTNDLHLMESDMKRARDDVEQLFYAVQLLMRGLRPIRVKNAELIAQKKFLMEQLELIEHLQKRVHDEIFDMSPDHRVKKGRITIRVAGIAILARNRLVRISKSGGYKGRTTIVEGDRVSLASPKLVRHIEVMPSLPASDDPQIEAENFVTLMNHFDPVRQLEDDLFTSDLLSTMERRGDAKVQTTSQGEDMKTFRQLSEHIGQRVNQLEKEKNNLKSNNDEMTKEMKRLKSHIVDLEATIDRLKSNKQMMENQIKSIENEKTMMVHRDVFDQLKKNLIKEENDRIRLELELNDANAHLSSAKEKMREMENQIKEDAKKAQSDVMETEEHIKNLRETLQRRSNEVQELQSLKNKSYEELLSTQTELRLIESERKTWKSKSEELEEELDTIKRKLMTAESKSRQEDREREDLNANVAKLRHDLTIKEKELQRIESALTSLTEAHQKTNERSKSLSIQLDQQRDHSSALRRELDATIEREANDRRERMEWYRSKTEKLRQDTNDEESSFWKVASSNLSHRSPSQRSPASQRSRFSDSPFFPTDTRNSNFDDFLSSPKK</sequence>
<evidence type="ECO:0000256" key="6">
    <source>
        <dbReference type="SAM" id="MobiDB-lite"/>
    </source>
</evidence>
<comment type="caution">
    <text evidence="8">The sequence shown here is derived from an EMBL/GenBank/DDBJ whole genome shotgun (WGS) entry which is preliminary data.</text>
</comment>
<gene>
    <name evidence="8" type="ORF">PROFUN_05978</name>
</gene>
<dbReference type="Pfam" id="PF01124">
    <property type="entry name" value="MAPEG"/>
    <property type="match status" value="1"/>
</dbReference>
<evidence type="ECO:0000256" key="2">
    <source>
        <dbReference type="ARBA" id="ARBA00022692"/>
    </source>
</evidence>
<evidence type="ECO:0000313" key="9">
    <source>
        <dbReference type="Proteomes" id="UP000241769"/>
    </source>
</evidence>
<feature type="compositionally biased region" description="Polar residues" evidence="6">
    <location>
        <begin position="175"/>
        <end position="192"/>
    </location>
</feature>
<dbReference type="InterPro" id="IPR001129">
    <property type="entry name" value="Membr-assoc_MAPEG"/>
</dbReference>
<accession>A0A2P6NPB0</accession>
<evidence type="ECO:0000256" key="3">
    <source>
        <dbReference type="ARBA" id="ARBA00022989"/>
    </source>
</evidence>
<dbReference type="PANTHER" id="PTHR35371:SF1">
    <property type="entry name" value="BLR7753 PROTEIN"/>
    <property type="match status" value="1"/>
</dbReference>
<organism evidence="8 9">
    <name type="scientific">Planoprotostelium fungivorum</name>
    <dbReference type="NCBI Taxonomy" id="1890364"/>
    <lineage>
        <taxon>Eukaryota</taxon>
        <taxon>Amoebozoa</taxon>
        <taxon>Evosea</taxon>
        <taxon>Variosea</taxon>
        <taxon>Cavosteliida</taxon>
        <taxon>Cavosteliaceae</taxon>
        <taxon>Planoprotostelium</taxon>
    </lineage>
</organism>
<feature type="transmembrane region" description="Helical" evidence="7">
    <location>
        <begin position="85"/>
        <end position="105"/>
    </location>
</feature>
<feature type="region of interest" description="Disordered" evidence="6">
    <location>
        <begin position="1240"/>
        <end position="1310"/>
    </location>
</feature>
<feature type="coiled-coil region" evidence="5">
    <location>
        <begin position="317"/>
        <end position="369"/>
    </location>
</feature>
<keyword evidence="9" id="KW-1185">Reference proteome</keyword>
<keyword evidence="3 7" id="KW-1133">Transmembrane helix</keyword>
<feature type="transmembrane region" description="Helical" evidence="7">
    <location>
        <begin position="12"/>
        <end position="29"/>
    </location>
</feature>
<evidence type="ECO:0000256" key="1">
    <source>
        <dbReference type="ARBA" id="ARBA00004370"/>
    </source>
</evidence>
<feature type="compositionally biased region" description="Basic and acidic residues" evidence="6">
    <location>
        <begin position="1196"/>
        <end position="1205"/>
    </location>
</feature>
<proteinExistence type="predicted"/>
<feature type="compositionally biased region" description="Low complexity" evidence="6">
    <location>
        <begin position="1270"/>
        <end position="1284"/>
    </location>
</feature>
<keyword evidence="4 7" id="KW-0472">Membrane</keyword>
<feature type="region of interest" description="Disordered" evidence="6">
    <location>
        <begin position="1194"/>
        <end position="1227"/>
    </location>
</feature>
<dbReference type="InParanoid" id="A0A2P6NPB0"/>
<feature type="compositionally biased region" description="Basic and acidic residues" evidence="6">
    <location>
        <begin position="1240"/>
        <end position="1254"/>
    </location>
</feature>
<dbReference type="PANTHER" id="PTHR35371">
    <property type="entry name" value="INNER MEMBRANE PROTEIN"/>
    <property type="match status" value="1"/>
</dbReference>
<keyword evidence="5" id="KW-0175">Coiled coil</keyword>
<keyword evidence="2 7" id="KW-0812">Transmembrane</keyword>
<evidence type="ECO:0000256" key="5">
    <source>
        <dbReference type="SAM" id="Coils"/>
    </source>
</evidence>
<dbReference type="Gene3D" id="1.10.287.1490">
    <property type="match status" value="1"/>
</dbReference>
<feature type="transmembrane region" description="Helical" evidence="7">
    <location>
        <begin position="117"/>
        <end position="137"/>
    </location>
</feature>
<evidence type="ECO:0000313" key="8">
    <source>
        <dbReference type="EMBL" id="PRP85786.1"/>
    </source>
</evidence>
<feature type="coiled-coil region" evidence="5">
    <location>
        <begin position="395"/>
        <end position="586"/>
    </location>
</feature>
<evidence type="ECO:0000256" key="7">
    <source>
        <dbReference type="SAM" id="Phobius"/>
    </source>
</evidence>
<dbReference type="Gene3D" id="1.20.120.550">
    <property type="entry name" value="Membrane associated eicosanoid/glutathione metabolism-like domain"/>
    <property type="match status" value="1"/>
</dbReference>
<reference evidence="8 9" key="1">
    <citation type="journal article" date="2018" name="Genome Biol. Evol.">
        <title>Multiple Roots of Fruiting Body Formation in Amoebozoa.</title>
        <authorList>
            <person name="Hillmann F."/>
            <person name="Forbes G."/>
            <person name="Novohradska S."/>
            <person name="Ferling I."/>
            <person name="Riege K."/>
            <person name="Groth M."/>
            <person name="Westermann M."/>
            <person name="Marz M."/>
            <person name="Spaller T."/>
            <person name="Winckler T."/>
            <person name="Schaap P."/>
            <person name="Glockner G."/>
        </authorList>
    </citation>
    <scope>NUCLEOTIDE SEQUENCE [LARGE SCALE GENOMIC DNA]</scope>
    <source>
        <strain evidence="8 9">Jena</strain>
    </source>
</reference>
<name>A0A2P6NPB0_9EUKA</name>
<dbReference type="SUPFAM" id="SSF161084">
    <property type="entry name" value="MAPEG domain-like"/>
    <property type="match status" value="1"/>
</dbReference>
<comment type="subcellular location">
    <subcellularLocation>
        <location evidence="1">Membrane</location>
    </subcellularLocation>
</comment>
<feature type="compositionally biased region" description="Basic and acidic residues" evidence="6">
    <location>
        <begin position="1213"/>
        <end position="1227"/>
    </location>
</feature>